<protein>
    <recommendedName>
        <fullName evidence="4">DUF1963 domain-containing protein</fullName>
    </recommendedName>
</protein>
<dbReference type="Gene3D" id="2.30.320.10">
    <property type="entry name" value="YwqG-like"/>
    <property type="match status" value="1"/>
</dbReference>
<dbReference type="AlphaFoldDB" id="A0A3Q9KB12"/>
<evidence type="ECO:0008006" key="4">
    <source>
        <dbReference type="Google" id="ProtNLM"/>
    </source>
</evidence>
<accession>A0A3Q9KB12</accession>
<name>A0A3Q9KB12_9ACTN</name>
<sequence>MPRTTPPRPIDVTAVLPELAAHTRETTRLHPRPGAPDIAESSSSIGGPLLWPANEPWPTCTAPRMVQRSEPIAPALVLALQQAQAKREAQQGAGRGGRRSPEELALLDEASGRRGASIDLIRYTTRWYESEAHEEPNPLVAVAQLHARDIPTVGFPSGTDLLQVLWCPTDHQNLPGQPRFYGGPYVHLVWRRASDLSSAPGSAPPQPRDTHDPYMPTPCVLHPEQVTEYQYADLLPEALCARLDAQDERWLEETDFAYQYDLSIAPGCKAGGWASWHLTDPAPVNCRCGASMDLLLSFGSSEWDGGSKSWRPIEDAEADRVDACTPTGLSPGRWGALRIFICPTDPTHPHLLNIQ</sequence>
<evidence type="ECO:0000313" key="3">
    <source>
        <dbReference type="Proteomes" id="UP000275579"/>
    </source>
</evidence>
<organism evidence="2 3">
    <name type="scientific">Streptomyces lydicus</name>
    <dbReference type="NCBI Taxonomy" id="47763"/>
    <lineage>
        <taxon>Bacteria</taxon>
        <taxon>Bacillati</taxon>
        <taxon>Actinomycetota</taxon>
        <taxon>Actinomycetes</taxon>
        <taxon>Kitasatosporales</taxon>
        <taxon>Streptomycetaceae</taxon>
        <taxon>Streptomyces</taxon>
    </lineage>
</organism>
<evidence type="ECO:0000256" key="1">
    <source>
        <dbReference type="SAM" id="MobiDB-lite"/>
    </source>
</evidence>
<dbReference type="Proteomes" id="UP000275579">
    <property type="component" value="Chromosome"/>
</dbReference>
<reference evidence="2 3" key="1">
    <citation type="submission" date="2018-04" db="EMBL/GenBank/DDBJ databases">
        <title>Complete genome sequences of Streptomyces lydicus strain WYEC and characterization of antagonistic properties of biological control agents.</title>
        <authorList>
            <person name="Mariita R.M."/>
            <person name="Sello J.K."/>
        </authorList>
    </citation>
    <scope>NUCLEOTIDE SEQUENCE [LARGE SCALE GENOMIC DNA]</scope>
    <source>
        <strain evidence="2 3">WYEC 108</strain>
    </source>
</reference>
<gene>
    <name evidence="2" type="ORF">DDE74_38080</name>
</gene>
<dbReference type="EMBL" id="CP029042">
    <property type="protein sequence ID" value="AZS75916.1"/>
    <property type="molecule type" value="Genomic_DNA"/>
</dbReference>
<proteinExistence type="predicted"/>
<feature type="region of interest" description="Disordered" evidence="1">
    <location>
        <begin position="22"/>
        <end position="50"/>
    </location>
</feature>
<dbReference type="RefSeq" id="WP_127154617.1">
    <property type="nucleotide sequence ID" value="NZ_CP029042.1"/>
</dbReference>
<evidence type="ECO:0000313" key="2">
    <source>
        <dbReference type="EMBL" id="AZS75916.1"/>
    </source>
</evidence>